<organism evidence="6 7">
    <name type="scientific">Pigmentiphaga litoralis</name>
    <dbReference type="NCBI Taxonomy" id="516702"/>
    <lineage>
        <taxon>Bacteria</taxon>
        <taxon>Pseudomonadati</taxon>
        <taxon>Pseudomonadota</taxon>
        <taxon>Betaproteobacteria</taxon>
        <taxon>Burkholderiales</taxon>
        <taxon>Alcaligenaceae</taxon>
        <taxon>Pigmentiphaga</taxon>
    </lineage>
</organism>
<keyword evidence="1" id="KW-0805">Transcription regulation</keyword>
<dbReference type="InterPro" id="IPR036388">
    <property type="entry name" value="WH-like_DNA-bd_sf"/>
</dbReference>
<dbReference type="GO" id="GO:0003677">
    <property type="term" value="F:DNA binding"/>
    <property type="evidence" value="ECO:0007669"/>
    <property type="project" value="UniProtKB-KW"/>
</dbReference>
<dbReference type="PANTHER" id="PTHR43537">
    <property type="entry name" value="TRANSCRIPTIONAL REGULATOR, GNTR FAMILY"/>
    <property type="match status" value="1"/>
</dbReference>
<dbReference type="GO" id="GO:0003700">
    <property type="term" value="F:DNA-binding transcription factor activity"/>
    <property type="evidence" value="ECO:0007669"/>
    <property type="project" value="InterPro"/>
</dbReference>
<dbReference type="EMBL" id="JACBYR010000001">
    <property type="protein sequence ID" value="NYE83863.1"/>
    <property type="molecule type" value="Genomic_DNA"/>
</dbReference>
<keyword evidence="7" id="KW-1185">Reference proteome</keyword>
<dbReference type="SUPFAM" id="SSF48008">
    <property type="entry name" value="GntR ligand-binding domain-like"/>
    <property type="match status" value="1"/>
</dbReference>
<sequence length="266" mass="29493">MTDPNGSIPPDLPPELPARLPAELPSRSPARTPAPHDGAEPRPTLIRLVYQALRNDLISARLVPGARLRIQALSARYACGVIPLREALNRLTAEGWVHHSEQRGFLAAPVTADDAMDLCEARLLMSEAALTASINRGDSVWEERVIVAYHRVRKVPRYESTEPPMGNPHFDEPHRAFHMALVSACGSQRMLAALEQMFLHAERYRAFARRIELSDPDADHRELMDAALDRDVGKAVALAREHILRPAQVVVEALRTLPITSNRSTG</sequence>
<evidence type="ECO:0000313" key="7">
    <source>
        <dbReference type="Proteomes" id="UP000542125"/>
    </source>
</evidence>
<dbReference type="Gene3D" id="1.10.10.10">
    <property type="entry name" value="Winged helix-like DNA-binding domain superfamily/Winged helix DNA-binding domain"/>
    <property type="match status" value="1"/>
</dbReference>
<dbReference type="Pfam" id="PF00392">
    <property type="entry name" value="GntR"/>
    <property type="match status" value="1"/>
</dbReference>
<protein>
    <submittedName>
        <fullName evidence="6">DNA-binding GntR family transcriptional regulator</fullName>
    </submittedName>
</protein>
<reference evidence="6 7" key="1">
    <citation type="submission" date="2020-07" db="EMBL/GenBank/DDBJ databases">
        <title>Genomic Encyclopedia of Type Strains, Phase IV (KMG-V): Genome sequencing to study the core and pangenomes of soil and plant-associated prokaryotes.</title>
        <authorList>
            <person name="Whitman W."/>
        </authorList>
    </citation>
    <scope>NUCLEOTIDE SEQUENCE [LARGE SCALE GENOMIC DNA]</scope>
    <source>
        <strain evidence="6 7">SAS40</strain>
    </source>
</reference>
<dbReference type="PROSITE" id="PS50949">
    <property type="entry name" value="HTH_GNTR"/>
    <property type="match status" value="1"/>
</dbReference>
<proteinExistence type="predicted"/>
<dbReference type="Gene3D" id="1.20.120.530">
    <property type="entry name" value="GntR ligand-binding domain-like"/>
    <property type="match status" value="1"/>
</dbReference>
<gene>
    <name evidence="6" type="ORF">FHW18_003134</name>
</gene>
<dbReference type="Proteomes" id="UP000542125">
    <property type="component" value="Unassembled WGS sequence"/>
</dbReference>
<evidence type="ECO:0000256" key="4">
    <source>
        <dbReference type="SAM" id="MobiDB-lite"/>
    </source>
</evidence>
<dbReference type="Pfam" id="PF07729">
    <property type="entry name" value="FCD"/>
    <property type="match status" value="1"/>
</dbReference>
<evidence type="ECO:0000313" key="6">
    <source>
        <dbReference type="EMBL" id="NYE83863.1"/>
    </source>
</evidence>
<feature type="domain" description="HTH gntR-type" evidence="5">
    <location>
        <begin position="43"/>
        <end position="110"/>
    </location>
</feature>
<dbReference type="AlphaFoldDB" id="A0A7Y9LP12"/>
<dbReference type="RefSeq" id="WP_179587626.1">
    <property type="nucleotide sequence ID" value="NZ_JACBYR010000001.1"/>
</dbReference>
<dbReference type="SMART" id="SM00345">
    <property type="entry name" value="HTH_GNTR"/>
    <property type="match status" value="1"/>
</dbReference>
<keyword evidence="2 6" id="KW-0238">DNA-binding</keyword>
<evidence type="ECO:0000256" key="1">
    <source>
        <dbReference type="ARBA" id="ARBA00023015"/>
    </source>
</evidence>
<evidence type="ECO:0000256" key="2">
    <source>
        <dbReference type="ARBA" id="ARBA00023125"/>
    </source>
</evidence>
<dbReference type="InterPro" id="IPR036390">
    <property type="entry name" value="WH_DNA-bd_sf"/>
</dbReference>
<comment type="caution">
    <text evidence="6">The sequence shown here is derived from an EMBL/GenBank/DDBJ whole genome shotgun (WGS) entry which is preliminary data.</text>
</comment>
<dbReference type="InterPro" id="IPR008920">
    <property type="entry name" value="TF_FadR/GntR_C"/>
</dbReference>
<keyword evidence="3" id="KW-0804">Transcription</keyword>
<dbReference type="InterPro" id="IPR011711">
    <property type="entry name" value="GntR_C"/>
</dbReference>
<dbReference type="PANTHER" id="PTHR43537:SF20">
    <property type="entry name" value="HTH-TYPE TRANSCRIPTIONAL REPRESSOR GLAR"/>
    <property type="match status" value="1"/>
</dbReference>
<dbReference type="SMART" id="SM00895">
    <property type="entry name" value="FCD"/>
    <property type="match status" value="1"/>
</dbReference>
<feature type="region of interest" description="Disordered" evidence="4">
    <location>
        <begin position="1"/>
        <end position="41"/>
    </location>
</feature>
<dbReference type="InterPro" id="IPR000524">
    <property type="entry name" value="Tscrpt_reg_HTH_GntR"/>
</dbReference>
<name>A0A7Y9LP12_9BURK</name>
<accession>A0A7Y9LP12</accession>
<evidence type="ECO:0000259" key="5">
    <source>
        <dbReference type="PROSITE" id="PS50949"/>
    </source>
</evidence>
<dbReference type="SUPFAM" id="SSF46785">
    <property type="entry name" value="Winged helix' DNA-binding domain"/>
    <property type="match status" value="1"/>
</dbReference>
<evidence type="ECO:0000256" key="3">
    <source>
        <dbReference type="ARBA" id="ARBA00023163"/>
    </source>
</evidence>